<comment type="caution">
    <text evidence="1">The sequence shown here is derived from an EMBL/GenBank/DDBJ whole genome shotgun (WGS) entry which is preliminary data.</text>
</comment>
<dbReference type="PANTHER" id="PTHR43649">
    <property type="entry name" value="ARABINOSE-BINDING PROTEIN-RELATED"/>
    <property type="match status" value="1"/>
</dbReference>
<dbReference type="RefSeq" id="WP_002848781.1">
    <property type="nucleotide sequence ID" value="NZ_JAJFOM010000001.1"/>
</dbReference>
<dbReference type="Proteomes" id="UP000004259">
    <property type="component" value="Unassembled WGS sequence"/>
</dbReference>
<sequence length="420" mass="47302">MVRNVLKRTAALVTAAVMTAGLCGCHERTLTDDDERTEISFSWWGNDDRNERTLNGLKGFTEETGVTVRPKYAEFSGFKSKMDTEIYSGTEADVVQLNYDWLYQYTQNGEEFYDLSTLEEIDLSTYPEMSLACGWANGKLQAIPYGFNALTFVYNKTLLDSYGLSIPETWDELFEAAAVLRRDGVYVLSLTDKFFWLTACAYLEQSTGHKVFDEDGKLALSSDDVRIMLAFSKKMLDEKVTELGSEYDRRDFSMLRMAGTVSWTSDPGYFETTAAELKMELAVGPYLTTKEFDSFGWYEKPTGLYAIRQDTEEPQAAGELVDYLINSADMAASLGMTKGVPVSRAAEEALEAHGMLEGVEYEANRMMMNEPRLMTMSPLMENSELIDIYADALNGVYYNKHITVPTAADRAWDKMIGVKL</sequence>
<organism evidence="1 2">
    <name type="scientific">Ruminococcus albus 8</name>
    <dbReference type="NCBI Taxonomy" id="246199"/>
    <lineage>
        <taxon>Bacteria</taxon>
        <taxon>Bacillati</taxon>
        <taxon>Bacillota</taxon>
        <taxon>Clostridia</taxon>
        <taxon>Eubacteriales</taxon>
        <taxon>Oscillospiraceae</taxon>
        <taxon>Ruminococcus</taxon>
    </lineage>
</organism>
<dbReference type="OrthoDB" id="9764112at2"/>
<dbReference type="PANTHER" id="PTHR43649:SF12">
    <property type="entry name" value="DIACETYLCHITOBIOSE BINDING PROTEIN DASA"/>
    <property type="match status" value="1"/>
</dbReference>
<keyword evidence="2" id="KW-1185">Reference proteome</keyword>
<dbReference type="Gene3D" id="3.40.190.10">
    <property type="entry name" value="Periplasmic binding protein-like II"/>
    <property type="match status" value="2"/>
</dbReference>
<evidence type="ECO:0000313" key="2">
    <source>
        <dbReference type="Proteomes" id="UP000004259"/>
    </source>
</evidence>
<evidence type="ECO:0000313" key="1">
    <source>
        <dbReference type="EMBL" id="EGC03431.1"/>
    </source>
</evidence>
<dbReference type="Pfam" id="PF13416">
    <property type="entry name" value="SBP_bac_8"/>
    <property type="match status" value="1"/>
</dbReference>
<dbReference type="STRING" id="246199.CUS_6531"/>
<dbReference type="EMBL" id="ADKM02000066">
    <property type="protein sequence ID" value="EGC03431.1"/>
    <property type="molecule type" value="Genomic_DNA"/>
</dbReference>
<dbReference type="eggNOG" id="COG1653">
    <property type="taxonomic scope" value="Bacteria"/>
</dbReference>
<dbReference type="SUPFAM" id="SSF53850">
    <property type="entry name" value="Periplasmic binding protein-like II"/>
    <property type="match status" value="1"/>
</dbReference>
<accession>E9SB59</accession>
<proteinExistence type="predicted"/>
<dbReference type="PROSITE" id="PS51257">
    <property type="entry name" value="PROKAR_LIPOPROTEIN"/>
    <property type="match status" value="1"/>
</dbReference>
<dbReference type="InterPro" id="IPR006059">
    <property type="entry name" value="SBP"/>
</dbReference>
<gene>
    <name evidence="1" type="ORF">CUS_6531</name>
</gene>
<reference evidence="1 2" key="1">
    <citation type="submission" date="2011-02" db="EMBL/GenBank/DDBJ databases">
        <authorList>
            <person name="Nelson K.E."/>
            <person name="Sutton G."/>
            <person name="Torralba M."/>
            <person name="Durkin S."/>
            <person name="Harkins D."/>
            <person name="Montgomery R."/>
            <person name="Ziemer C."/>
            <person name="Klaassens E."/>
            <person name="Ocuiv P."/>
            <person name="Morrison M."/>
        </authorList>
    </citation>
    <scope>NUCLEOTIDE SEQUENCE [LARGE SCALE GENOMIC DNA]</scope>
    <source>
        <strain evidence="1 2">8</strain>
    </source>
</reference>
<dbReference type="InterPro" id="IPR050490">
    <property type="entry name" value="Bact_solute-bd_prot1"/>
</dbReference>
<protein>
    <submittedName>
        <fullName evidence="1">ABC transporter, solute-binding protein</fullName>
    </submittedName>
</protein>
<name>E9SB59_RUMAL</name>
<dbReference type="AlphaFoldDB" id="E9SB59"/>